<evidence type="ECO:0000313" key="1">
    <source>
        <dbReference type="EMBL" id="UYV66413.1"/>
    </source>
</evidence>
<dbReference type="EMBL" id="CP092866">
    <property type="protein sequence ID" value="UYV66413.1"/>
    <property type="molecule type" value="Genomic_DNA"/>
</dbReference>
<sequence>MYVCHRLSRVTRLLLHELGSALVQNLFYRGSWYMVSQKGITGFSPFEEVSCVELEALEMVCVSEGGGFCQLGHSFMSVWVKQGKETLSITNSQFW</sequence>
<evidence type="ECO:0000313" key="2">
    <source>
        <dbReference type="Proteomes" id="UP001235939"/>
    </source>
</evidence>
<reference evidence="1 2" key="1">
    <citation type="submission" date="2022-01" db="EMBL/GenBank/DDBJ databases">
        <title>A chromosomal length assembly of Cordylochernes scorpioides.</title>
        <authorList>
            <person name="Zeh D."/>
            <person name="Zeh J."/>
        </authorList>
    </citation>
    <scope>NUCLEOTIDE SEQUENCE [LARGE SCALE GENOMIC DNA]</scope>
    <source>
        <strain evidence="1">IN4F17</strain>
        <tissue evidence="1">Whole Body</tissue>
    </source>
</reference>
<proteinExistence type="predicted"/>
<keyword evidence="2" id="KW-1185">Reference proteome</keyword>
<organism evidence="1 2">
    <name type="scientific">Cordylochernes scorpioides</name>
    <dbReference type="NCBI Taxonomy" id="51811"/>
    <lineage>
        <taxon>Eukaryota</taxon>
        <taxon>Metazoa</taxon>
        <taxon>Ecdysozoa</taxon>
        <taxon>Arthropoda</taxon>
        <taxon>Chelicerata</taxon>
        <taxon>Arachnida</taxon>
        <taxon>Pseudoscorpiones</taxon>
        <taxon>Cheliferoidea</taxon>
        <taxon>Chernetidae</taxon>
        <taxon>Cordylochernes</taxon>
    </lineage>
</organism>
<dbReference type="Proteomes" id="UP001235939">
    <property type="component" value="Chromosome 04"/>
</dbReference>
<gene>
    <name evidence="1" type="ORF">LAZ67_4001592</name>
</gene>
<accession>A0ABY6KCW1</accession>
<protein>
    <submittedName>
        <fullName evidence="1">FAM3A</fullName>
    </submittedName>
</protein>
<name>A0ABY6KCW1_9ARAC</name>